<dbReference type="GO" id="GO:0048268">
    <property type="term" value="P:clathrin coat assembly"/>
    <property type="evidence" value="ECO:0007669"/>
    <property type="project" value="InterPro"/>
</dbReference>
<keyword evidence="8" id="KW-0968">Cytoplasmic vesicle</keyword>
<keyword evidence="4" id="KW-0254">Endocytosis</keyword>
<dbReference type="GO" id="GO:0072583">
    <property type="term" value="P:clathrin-dependent endocytosis"/>
    <property type="evidence" value="ECO:0007669"/>
    <property type="project" value="InterPro"/>
</dbReference>
<dbReference type="Pfam" id="PF07651">
    <property type="entry name" value="ANTH"/>
    <property type="match status" value="1"/>
</dbReference>
<sequence length="836" mass="93220">MTRTELFKVLCDRGLMYPKPGKIWTTPFSSWLKVDWLCIFHQNIRGRFSAAFKISKTNEKELLKPFPLKAQRQVSLAMHGSTFQEIHAIAEKITVKFEESTMACKLRKAIGLVKDQTSISLAKVSNAANLEVSILKATTHDEIRMENRYVNEIVKLVSSNKVYAAACAQSIGKRIGRTRNWVVALKSLMLVLRIFQDGDPYFPREIFHAMKRGAKILNLSSFKDDSTSNSWDYTAFVRTFALYLDERLDCFLTGKLQRRFVYHQNGIHGKKMKNNNLYKDSGIKDMKPTLVLDRITHWQKLLDRAMGSRPTGLAKKNCLVKISLYAIVQESFDLYRDISDGLVVILDNFFQFPYKACVVAFNACVKSSKQFTELSKFYAWCASLGVGRTFEYPSVQKVSDELMETLQEFLKDQASLSADNGESQSPLAISKPNLRPPSTPKDSSSSVGQDEAYQLSETPKKPLEDGPECGSPSTLLKDPTSATNDTSLSLTTSLEQEFISLHCGQDEKQPQNDGFASENDSGSTSLLPIVPTESSSFDMFSFDDFQQVEQQKNQRRDQEQNAPSGSNSSSRDCWDLVLAEIEPKPKQATPNKSSNNGISPSILEALYDEPYSVPQPQYNPFLEDIATIAPSTTKNYKAGFADFFHPTPTFQATTPTFCAHNPREATLSSTFTSQSSNSKTSLALTLDDLNGLTIAPTFGAQASSETEISVGPNVQIQSLDKTFYVPGSYEIVPATTFGAHNSNEKIRAPTFSTENHNMAMTIPTPAPYPHNQNANGTMLSSDLWTQNFNGTKAEAPTFCAKNYNETKVATPTTRDDPFEAWFNAMANSKQNSIELK</sequence>
<feature type="compositionally biased region" description="Polar residues" evidence="9">
    <location>
        <begin position="417"/>
        <end position="427"/>
    </location>
</feature>
<dbReference type="GO" id="GO:0005545">
    <property type="term" value="F:1-phosphatidylinositol binding"/>
    <property type="evidence" value="ECO:0007669"/>
    <property type="project" value="InterPro"/>
</dbReference>
<dbReference type="InterPro" id="IPR014712">
    <property type="entry name" value="ANTH_dom_sf"/>
</dbReference>
<organism evidence="11 12">
    <name type="scientific">Senna tora</name>
    <dbReference type="NCBI Taxonomy" id="362788"/>
    <lineage>
        <taxon>Eukaryota</taxon>
        <taxon>Viridiplantae</taxon>
        <taxon>Streptophyta</taxon>
        <taxon>Embryophyta</taxon>
        <taxon>Tracheophyta</taxon>
        <taxon>Spermatophyta</taxon>
        <taxon>Magnoliopsida</taxon>
        <taxon>eudicotyledons</taxon>
        <taxon>Gunneridae</taxon>
        <taxon>Pentapetalae</taxon>
        <taxon>rosids</taxon>
        <taxon>fabids</taxon>
        <taxon>Fabales</taxon>
        <taxon>Fabaceae</taxon>
        <taxon>Caesalpinioideae</taxon>
        <taxon>Cassia clade</taxon>
        <taxon>Senna</taxon>
    </lineage>
</organism>
<dbReference type="AlphaFoldDB" id="A0A834WVC2"/>
<evidence type="ECO:0000313" key="12">
    <source>
        <dbReference type="Proteomes" id="UP000634136"/>
    </source>
</evidence>
<dbReference type="GO" id="GO:0005794">
    <property type="term" value="C:Golgi apparatus"/>
    <property type="evidence" value="ECO:0007669"/>
    <property type="project" value="UniProtKB-SubCell"/>
</dbReference>
<dbReference type="PANTHER" id="PTHR22951:SF75">
    <property type="entry name" value="CLATHRIN COAT ASSEMBLY PROTEIN AP180"/>
    <property type="match status" value="1"/>
</dbReference>
<gene>
    <name evidence="11" type="ORF">G2W53_015350</name>
</gene>
<feature type="region of interest" description="Disordered" evidence="9">
    <location>
        <begin position="417"/>
        <end position="486"/>
    </location>
</feature>
<dbReference type="GO" id="GO:0005905">
    <property type="term" value="C:clathrin-coated pit"/>
    <property type="evidence" value="ECO:0007669"/>
    <property type="project" value="UniProtKB-SubCell"/>
</dbReference>
<dbReference type="PROSITE" id="PS50942">
    <property type="entry name" value="ENTH"/>
    <property type="match status" value="1"/>
</dbReference>
<dbReference type="SUPFAM" id="SSF89009">
    <property type="entry name" value="GAT-like domain"/>
    <property type="match status" value="1"/>
</dbReference>
<dbReference type="SUPFAM" id="SSF48464">
    <property type="entry name" value="ENTH/VHS domain"/>
    <property type="match status" value="1"/>
</dbReference>
<keyword evidence="12" id="KW-1185">Reference proteome</keyword>
<evidence type="ECO:0000256" key="8">
    <source>
        <dbReference type="ARBA" id="ARBA00023329"/>
    </source>
</evidence>
<dbReference type="InterPro" id="IPR013809">
    <property type="entry name" value="ENTH"/>
</dbReference>
<evidence type="ECO:0000259" key="10">
    <source>
        <dbReference type="PROSITE" id="PS50942"/>
    </source>
</evidence>
<name>A0A834WVC2_9FABA</name>
<evidence type="ECO:0000256" key="6">
    <source>
        <dbReference type="ARBA" id="ARBA00023136"/>
    </source>
</evidence>
<evidence type="ECO:0000256" key="3">
    <source>
        <dbReference type="ARBA" id="ARBA00004600"/>
    </source>
</evidence>
<proteinExistence type="predicted"/>
<keyword evidence="5" id="KW-0333">Golgi apparatus</keyword>
<dbReference type="CDD" id="cd16987">
    <property type="entry name" value="ANTH_N_AP180_plant"/>
    <property type="match status" value="1"/>
</dbReference>
<keyword evidence="7" id="KW-0168">Coated pit</keyword>
<dbReference type="PANTHER" id="PTHR22951">
    <property type="entry name" value="CLATHRIN ASSEMBLY PROTEIN"/>
    <property type="match status" value="1"/>
</dbReference>
<dbReference type="InterPro" id="IPR048050">
    <property type="entry name" value="ANTH_N_plant"/>
</dbReference>
<dbReference type="Gene3D" id="1.25.40.90">
    <property type="match status" value="1"/>
</dbReference>
<dbReference type="EMBL" id="JAAIUW010000005">
    <property type="protein sequence ID" value="KAF7833017.1"/>
    <property type="molecule type" value="Genomic_DNA"/>
</dbReference>
<evidence type="ECO:0000256" key="4">
    <source>
        <dbReference type="ARBA" id="ARBA00022583"/>
    </source>
</evidence>
<dbReference type="FunFam" id="1.25.40.90:FF:000019">
    <property type="entry name" value="Clathrin coat assembly protein"/>
    <property type="match status" value="1"/>
</dbReference>
<evidence type="ECO:0000256" key="5">
    <source>
        <dbReference type="ARBA" id="ARBA00023034"/>
    </source>
</evidence>
<evidence type="ECO:0000256" key="2">
    <source>
        <dbReference type="ARBA" id="ARBA00004555"/>
    </source>
</evidence>
<dbReference type="SMART" id="SM00273">
    <property type="entry name" value="ENTH"/>
    <property type="match status" value="1"/>
</dbReference>
<feature type="compositionally biased region" description="Polar residues" evidence="9">
    <location>
        <begin position="511"/>
        <end position="526"/>
    </location>
</feature>
<protein>
    <submittedName>
        <fullName evidence="11">Clathrin coat assembly protein AP180</fullName>
    </submittedName>
</protein>
<dbReference type="OrthoDB" id="44015at2759"/>
<evidence type="ECO:0000256" key="9">
    <source>
        <dbReference type="SAM" id="MobiDB-lite"/>
    </source>
</evidence>
<feature type="domain" description="ENTH" evidence="10">
    <location>
        <begin position="122"/>
        <end position="258"/>
    </location>
</feature>
<dbReference type="InterPro" id="IPR045192">
    <property type="entry name" value="AP180-like"/>
</dbReference>
<dbReference type="Proteomes" id="UP000634136">
    <property type="component" value="Unassembled WGS sequence"/>
</dbReference>
<dbReference type="GO" id="GO:0032050">
    <property type="term" value="F:clathrin heavy chain binding"/>
    <property type="evidence" value="ECO:0007669"/>
    <property type="project" value="TreeGrafter"/>
</dbReference>
<dbReference type="Gene3D" id="1.20.58.150">
    <property type="entry name" value="ANTH domain"/>
    <property type="match status" value="1"/>
</dbReference>
<keyword evidence="6" id="KW-0472">Membrane</keyword>
<comment type="subcellular location">
    <subcellularLocation>
        <location evidence="1">Cytoplasmic vesicle</location>
        <location evidence="1">Clathrin-coated vesicle</location>
    </subcellularLocation>
    <subcellularLocation>
        <location evidence="2">Golgi apparatus</location>
    </subcellularLocation>
    <subcellularLocation>
        <location evidence="3">Membrane</location>
        <location evidence="3">Clathrin-coated pit</location>
    </subcellularLocation>
</comment>
<evidence type="ECO:0000256" key="1">
    <source>
        <dbReference type="ARBA" id="ARBA00004132"/>
    </source>
</evidence>
<evidence type="ECO:0000313" key="11">
    <source>
        <dbReference type="EMBL" id="KAF7833017.1"/>
    </source>
</evidence>
<feature type="compositionally biased region" description="Polar residues" evidence="9">
    <location>
        <begin position="560"/>
        <end position="571"/>
    </location>
</feature>
<accession>A0A834WVC2</accession>
<dbReference type="GO" id="GO:0000149">
    <property type="term" value="F:SNARE binding"/>
    <property type="evidence" value="ECO:0007669"/>
    <property type="project" value="TreeGrafter"/>
</dbReference>
<dbReference type="GO" id="GO:0005546">
    <property type="term" value="F:phosphatidylinositol-4,5-bisphosphate binding"/>
    <property type="evidence" value="ECO:0007669"/>
    <property type="project" value="TreeGrafter"/>
</dbReference>
<comment type="caution">
    <text evidence="11">The sequence shown here is derived from an EMBL/GenBank/DDBJ whole genome shotgun (WGS) entry which is preliminary data.</text>
</comment>
<dbReference type="GO" id="GO:0006900">
    <property type="term" value="P:vesicle budding from membrane"/>
    <property type="evidence" value="ECO:0007669"/>
    <property type="project" value="TreeGrafter"/>
</dbReference>
<dbReference type="InterPro" id="IPR008942">
    <property type="entry name" value="ENTH_VHS"/>
</dbReference>
<dbReference type="InterPro" id="IPR011417">
    <property type="entry name" value="ANTH_dom"/>
</dbReference>
<feature type="region of interest" description="Disordered" evidence="9">
    <location>
        <begin position="505"/>
        <end position="530"/>
    </location>
</feature>
<dbReference type="GO" id="GO:0030136">
    <property type="term" value="C:clathrin-coated vesicle"/>
    <property type="evidence" value="ECO:0007669"/>
    <property type="project" value="UniProtKB-SubCell"/>
</dbReference>
<feature type="region of interest" description="Disordered" evidence="9">
    <location>
        <begin position="547"/>
        <end position="572"/>
    </location>
</feature>
<reference evidence="11" key="1">
    <citation type="submission" date="2020-09" db="EMBL/GenBank/DDBJ databases">
        <title>Genome-Enabled Discovery of Anthraquinone Biosynthesis in Senna tora.</title>
        <authorList>
            <person name="Kang S.-H."/>
            <person name="Pandey R.P."/>
            <person name="Lee C.-M."/>
            <person name="Sim J.-S."/>
            <person name="Jeong J.-T."/>
            <person name="Choi B.-S."/>
            <person name="Jung M."/>
            <person name="Ginzburg D."/>
            <person name="Zhao K."/>
            <person name="Won S.Y."/>
            <person name="Oh T.-J."/>
            <person name="Yu Y."/>
            <person name="Kim N.-H."/>
            <person name="Lee O.R."/>
            <person name="Lee T.-H."/>
            <person name="Bashyal P."/>
            <person name="Kim T.-S."/>
            <person name="Lee W.-H."/>
            <person name="Kawkins C."/>
            <person name="Kim C.-K."/>
            <person name="Kim J.S."/>
            <person name="Ahn B.O."/>
            <person name="Rhee S.Y."/>
            <person name="Sohng J.K."/>
        </authorList>
    </citation>
    <scope>NUCLEOTIDE SEQUENCE</scope>
    <source>
        <tissue evidence="11">Leaf</tissue>
    </source>
</reference>
<dbReference type="FunFam" id="1.20.58.150:FF:000005">
    <property type="entry name" value="putative clathrin assembly protein At2g25430"/>
    <property type="match status" value="1"/>
</dbReference>
<evidence type="ECO:0000256" key="7">
    <source>
        <dbReference type="ARBA" id="ARBA00023176"/>
    </source>
</evidence>